<evidence type="ECO:0000313" key="4">
    <source>
        <dbReference type="Proteomes" id="UP000052943"/>
    </source>
</evidence>
<comment type="caution">
    <text evidence="3">The sequence shown here is derived from an EMBL/GenBank/DDBJ whole genome shotgun (WGS) entry which is preliminary data.</text>
</comment>
<dbReference type="SUPFAM" id="SSF51735">
    <property type="entry name" value="NAD(P)-binding Rossmann-fold domains"/>
    <property type="match status" value="1"/>
</dbReference>
<dbReference type="Proteomes" id="UP000052943">
    <property type="component" value="Unassembled WGS sequence"/>
</dbReference>
<dbReference type="EMBL" id="LNFO01001250">
    <property type="protein sequence ID" value="KUF93386.1"/>
    <property type="molecule type" value="Genomic_DNA"/>
</dbReference>
<accession>A0A0W8DAK9</accession>
<dbReference type="STRING" id="4790.A0A0W8DAK9"/>
<dbReference type="InterPro" id="IPR002347">
    <property type="entry name" value="SDR_fam"/>
</dbReference>
<dbReference type="PRINTS" id="PR00080">
    <property type="entry name" value="SDRFAMILY"/>
</dbReference>
<name>A0A0W8DAK9_PHYNI</name>
<dbReference type="PRINTS" id="PR00081">
    <property type="entry name" value="GDHRDH"/>
</dbReference>
<dbReference type="Proteomes" id="UP000054636">
    <property type="component" value="Unassembled WGS sequence"/>
</dbReference>
<evidence type="ECO:0000313" key="2">
    <source>
        <dbReference type="EMBL" id="KUF84175.1"/>
    </source>
</evidence>
<dbReference type="AlphaFoldDB" id="A0A0W8DAK9"/>
<dbReference type="EMBL" id="LNFP01002119">
    <property type="protein sequence ID" value="KUF84175.1"/>
    <property type="molecule type" value="Genomic_DNA"/>
</dbReference>
<dbReference type="Gene3D" id="3.40.50.720">
    <property type="entry name" value="NAD(P)-binding Rossmann-like Domain"/>
    <property type="match status" value="2"/>
</dbReference>
<organism evidence="3 4">
    <name type="scientific">Phytophthora nicotianae</name>
    <name type="common">Potato buckeye rot agent</name>
    <name type="synonym">Phytophthora parasitica</name>
    <dbReference type="NCBI Taxonomy" id="4792"/>
    <lineage>
        <taxon>Eukaryota</taxon>
        <taxon>Sar</taxon>
        <taxon>Stramenopiles</taxon>
        <taxon>Oomycota</taxon>
        <taxon>Peronosporomycetes</taxon>
        <taxon>Peronosporales</taxon>
        <taxon>Peronosporaceae</taxon>
        <taxon>Phytophthora</taxon>
    </lineage>
</organism>
<evidence type="ECO:0000256" key="1">
    <source>
        <dbReference type="RuleBase" id="RU000363"/>
    </source>
</evidence>
<sequence length="218" mass="23302">MAASKKTVLITGSTRGIGLAFAEYYTKAGWNVIGTARAGSNTDKLAALSPFKIVTLDAGDEATVLDTARQLDGVPIHLLINNAGIGVYSTFETATKADIMKVFETPAIVLQITSIMESIACNNDEHAQLFRGQYGYTTSKAALNMITRLLAMDLREHGVAVVTMNPGYVDTDMTHHQGVLKSADTVAVMAGIVTKLTLEDTSKFFNADPAASSLELPW</sequence>
<dbReference type="PANTHER" id="PTHR45458:SF1">
    <property type="entry name" value="SHORT CHAIN DEHYDROGENASE"/>
    <property type="match status" value="1"/>
</dbReference>
<dbReference type="PROSITE" id="PS00061">
    <property type="entry name" value="ADH_SHORT"/>
    <property type="match status" value="1"/>
</dbReference>
<dbReference type="PANTHER" id="PTHR45458">
    <property type="entry name" value="SHORT-CHAIN DEHYDROGENASE/REDUCTASE SDR"/>
    <property type="match status" value="1"/>
</dbReference>
<comment type="similarity">
    <text evidence="1">Belongs to the short-chain dehydrogenases/reductases (SDR) family.</text>
</comment>
<evidence type="ECO:0000313" key="5">
    <source>
        <dbReference type="Proteomes" id="UP000054636"/>
    </source>
</evidence>
<dbReference type="InterPro" id="IPR052184">
    <property type="entry name" value="SDR_enzymes"/>
</dbReference>
<dbReference type="GO" id="GO:0016616">
    <property type="term" value="F:oxidoreductase activity, acting on the CH-OH group of donors, NAD or NADP as acceptor"/>
    <property type="evidence" value="ECO:0007669"/>
    <property type="project" value="TreeGrafter"/>
</dbReference>
<dbReference type="OrthoDB" id="68267at2759"/>
<proteinExistence type="inferred from homology"/>
<dbReference type="InterPro" id="IPR036291">
    <property type="entry name" value="NAD(P)-bd_dom_sf"/>
</dbReference>
<protein>
    <submittedName>
        <fullName evidence="3">C-factor</fullName>
    </submittedName>
</protein>
<dbReference type="InterPro" id="IPR020904">
    <property type="entry name" value="Sc_DH/Rdtase_CS"/>
</dbReference>
<gene>
    <name evidence="3" type="ORF">AM587_10004200</name>
    <name evidence="2" type="ORF">AM588_10005938</name>
</gene>
<reference evidence="4 5" key="1">
    <citation type="submission" date="2015-11" db="EMBL/GenBank/DDBJ databases">
        <title>Genomes and virulence difference between two physiological races of Phytophthora nicotianae.</title>
        <authorList>
            <person name="Liu H."/>
            <person name="Ma X."/>
            <person name="Yu H."/>
            <person name="Fang D."/>
            <person name="Li Y."/>
            <person name="Wang X."/>
            <person name="Wang W."/>
            <person name="Dong Y."/>
            <person name="Xiao B."/>
        </authorList>
    </citation>
    <scope>NUCLEOTIDE SEQUENCE [LARGE SCALE GENOMIC DNA]</scope>
    <source>
        <strain evidence="3">Race 0</strain>
        <strain evidence="4">race 0</strain>
        <strain evidence="2">Race 1</strain>
        <strain evidence="5">race 1</strain>
    </source>
</reference>
<dbReference type="Pfam" id="PF00106">
    <property type="entry name" value="adh_short"/>
    <property type="match status" value="1"/>
</dbReference>
<evidence type="ECO:0000313" key="3">
    <source>
        <dbReference type="EMBL" id="KUF93386.1"/>
    </source>
</evidence>